<dbReference type="GO" id="GO:0003676">
    <property type="term" value="F:nucleic acid binding"/>
    <property type="evidence" value="ECO:0007669"/>
    <property type="project" value="InterPro"/>
</dbReference>
<reference evidence="4" key="1">
    <citation type="submission" date="2021-06" db="EMBL/GenBank/DDBJ databases">
        <authorList>
            <person name="Kallberg Y."/>
            <person name="Tangrot J."/>
            <person name="Rosling A."/>
        </authorList>
    </citation>
    <scope>NUCLEOTIDE SEQUENCE</scope>
    <source>
        <strain evidence="4">MT106</strain>
    </source>
</reference>
<organism evidence="4 5">
    <name type="scientific">Ambispora gerdemannii</name>
    <dbReference type="NCBI Taxonomy" id="144530"/>
    <lineage>
        <taxon>Eukaryota</taxon>
        <taxon>Fungi</taxon>
        <taxon>Fungi incertae sedis</taxon>
        <taxon>Mucoromycota</taxon>
        <taxon>Glomeromycotina</taxon>
        <taxon>Glomeromycetes</taxon>
        <taxon>Archaeosporales</taxon>
        <taxon>Ambisporaceae</taxon>
        <taxon>Ambispora</taxon>
    </lineage>
</organism>
<feature type="non-terminal residue" evidence="4">
    <location>
        <position position="246"/>
    </location>
</feature>
<feature type="compositionally biased region" description="Polar residues" evidence="2">
    <location>
        <begin position="1"/>
        <end position="12"/>
    </location>
</feature>
<comment type="caution">
    <text evidence="4">The sequence shown here is derived from an EMBL/GenBank/DDBJ whole genome shotgun (WGS) entry which is preliminary data.</text>
</comment>
<gene>
    <name evidence="4" type="ORF">AGERDE_LOCUS13303</name>
</gene>
<accession>A0A9N9HJA8</accession>
<dbReference type="AlphaFoldDB" id="A0A9N9HJA8"/>
<evidence type="ECO:0000259" key="3">
    <source>
        <dbReference type="PROSITE" id="PS50158"/>
    </source>
</evidence>
<evidence type="ECO:0000256" key="1">
    <source>
        <dbReference type="PROSITE-ProRule" id="PRU00047"/>
    </source>
</evidence>
<dbReference type="EMBL" id="CAJVPL010016845">
    <property type="protein sequence ID" value="CAG8696707.1"/>
    <property type="molecule type" value="Genomic_DNA"/>
</dbReference>
<feature type="non-terminal residue" evidence="4">
    <location>
        <position position="1"/>
    </location>
</feature>
<feature type="region of interest" description="Disordered" evidence="2">
    <location>
        <begin position="1"/>
        <end position="23"/>
    </location>
</feature>
<protein>
    <submittedName>
        <fullName evidence="4">5585_t:CDS:1</fullName>
    </submittedName>
</protein>
<evidence type="ECO:0000313" key="5">
    <source>
        <dbReference type="Proteomes" id="UP000789831"/>
    </source>
</evidence>
<proteinExistence type="predicted"/>
<keyword evidence="1" id="KW-0479">Metal-binding</keyword>
<dbReference type="PROSITE" id="PS50158">
    <property type="entry name" value="ZF_CCHC"/>
    <property type="match status" value="1"/>
</dbReference>
<evidence type="ECO:0000256" key="2">
    <source>
        <dbReference type="SAM" id="MobiDB-lite"/>
    </source>
</evidence>
<keyword evidence="5" id="KW-1185">Reference proteome</keyword>
<name>A0A9N9HJA8_9GLOM</name>
<sequence length="246" mass="27395">EISSDNSKSPTNPKEKLSRKKPSSYANAARYALGKPTYNIAKDSGIFLQTDSDFPLIYDISQLQLIPDNQLISSSHLQFGADAFGAKLKYIHGKRTYLEVAFASEESQLKWEDKILVIAGKNLKAQRAFSNQKTFFSITLSGVPLSQSDEITSTIKETFDKIGKVAVIKPKLWEGTSLCSDKWSVTFDTTSQEDQLTFCTKIPRSIKIKSSNVFVTWKAAPPFCTFCGKSGHKRSDCKDLRNANIS</sequence>
<dbReference type="GO" id="GO:0008270">
    <property type="term" value="F:zinc ion binding"/>
    <property type="evidence" value="ECO:0007669"/>
    <property type="project" value="UniProtKB-KW"/>
</dbReference>
<dbReference type="OrthoDB" id="2437308at2759"/>
<evidence type="ECO:0000313" key="4">
    <source>
        <dbReference type="EMBL" id="CAG8696707.1"/>
    </source>
</evidence>
<dbReference type="InterPro" id="IPR001878">
    <property type="entry name" value="Znf_CCHC"/>
</dbReference>
<keyword evidence="1" id="KW-0862">Zinc</keyword>
<feature type="domain" description="CCHC-type" evidence="3">
    <location>
        <begin position="224"/>
        <end position="239"/>
    </location>
</feature>
<keyword evidence="1" id="KW-0863">Zinc-finger</keyword>
<dbReference type="Proteomes" id="UP000789831">
    <property type="component" value="Unassembled WGS sequence"/>
</dbReference>